<dbReference type="eggNOG" id="ENOG502T2GP">
    <property type="taxonomic scope" value="Eukaryota"/>
</dbReference>
<dbReference type="Pfam" id="PF13095">
    <property type="entry name" value="FTA2"/>
    <property type="match status" value="1"/>
</dbReference>
<dbReference type="HOGENOM" id="CLU_042091_2_0_1"/>
<dbReference type="OMA" id="HERAMMT"/>
<keyword evidence="2" id="KW-1185">Reference proteome</keyword>
<dbReference type="InterPro" id="IPR025213">
    <property type="entry name" value="Sim4_Fta2"/>
</dbReference>
<name>M7STB6_EUTLA</name>
<accession>M7STB6</accession>
<sequence length="228" mass="26168">MYPDWPECAADLGPLPQCPGPKLGPFDFQGPQKIEFLGILGEGLHAIVFKVRILGQIYALKVSLNEFEQFRWIFDFNWLGFGEFINRENPEGISALYNYMEPFNAECRAFGRLQEAGCEELAVRCFGYVLLDEDHERAMMTQFDFDKWSFNGDIEESGYIDEEEQRLLYPGKNGRPPPFRCIVKAFGRSIDEDEGDVLRQGLARQLLRSVIKLQKLGIIEIDVAIRQS</sequence>
<dbReference type="KEGG" id="ela:UCREL1_5255"/>
<dbReference type="OrthoDB" id="3432781at2759"/>
<dbReference type="Proteomes" id="UP000012174">
    <property type="component" value="Unassembled WGS sequence"/>
</dbReference>
<evidence type="ECO:0000313" key="2">
    <source>
        <dbReference type="Proteomes" id="UP000012174"/>
    </source>
</evidence>
<organism evidence="1 2">
    <name type="scientific">Eutypa lata (strain UCR-EL1)</name>
    <name type="common">Grapevine dieback disease fungus</name>
    <name type="synonym">Eutypa armeniacae</name>
    <dbReference type="NCBI Taxonomy" id="1287681"/>
    <lineage>
        <taxon>Eukaryota</taxon>
        <taxon>Fungi</taxon>
        <taxon>Dikarya</taxon>
        <taxon>Ascomycota</taxon>
        <taxon>Pezizomycotina</taxon>
        <taxon>Sordariomycetes</taxon>
        <taxon>Xylariomycetidae</taxon>
        <taxon>Xylariales</taxon>
        <taxon>Diatrypaceae</taxon>
        <taxon>Eutypa</taxon>
    </lineage>
</organism>
<gene>
    <name evidence="1" type="ORF">UCREL1_5255</name>
</gene>
<proteinExistence type="predicted"/>
<dbReference type="EMBL" id="KB706361">
    <property type="protein sequence ID" value="EMR67738.1"/>
    <property type="molecule type" value="Genomic_DNA"/>
</dbReference>
<protein>
    <submittedName>
        <fullName evidence="1">Uncharacterized protein</fullName>
    </submittedName>
</protein>
<evidence type="ECO:0000313" key="1">
    <source>
        <dbReference type="EMBL" id="EMR67738.1"/>
    </source>
</evidence>
<dbReference type="AlphaFoldDB" id="M7STB6"/>
<reference evidence="2" key="1">
    <citation type="journal article" date="2013" name="Genome Announc.">
        <title>Draft genome sequence of the grapevine dieback fungus Eutypa lata UCR-EL1.</title>
        <authorList>
            <person name="Blanco-Ulate B."/>
            <person name="Rolshausen P.E."/>
            <person name="Cantu D."/>
        </authorList>
    </citation>
    <scope>NUCLEOTIDE SEQUENCE [LARGE SCALE GENOMIC DNA]</scope>
    <source>
        <strain evidence="2">UCR-EL1</strain>
    </source>
</reference>